<dbReference type="SUPFAM" id="SSF55785">
    <property type="entry name" value="PYP-like sensor domain (PAS domain)"/>
    <property type="match status" value="1"/>
</dbReference>
<keyword evidence="1" id="KW-0812">Transmembrane</keyword>
<keyword evidence="4" id="KW-1185">Reference proteome</keyword>
<dbReference type="NCBIfam" id="TIGR00229">
    <property type="entry name" value="sensory_box"/>
    <property type="match status" value="1"/>
</dbReference>
<dbReference type="PANTHER" id="PTHR31600:SF2">
    <property type="entry name" value="GAMETE ENRICHED GENE 10 PROTEIN-RELATED"/>
    <property type="match status" value="1"/>
</dbReference>
<evidence type="ECO:0000259" key="2">
    <source>
        <dbReference type="Pfam" id="PF25474"/>
    </source>
</evidence>
<accession>G0QUW5</accession>
<feature type="transmembrane region" description="Helical" evidence="1">
    <location>
        <begin position="167"/>
        <end position="188"/>
    </location>
</feature>
<dbReference type="InterPro" id="IPR035965">
    <property type="entry name" value="PAS-like_dom_sf"/>
</dbReference>
<dbReference type="OMA" id="NICEGFF"/>
<gene>
    <name evidence="3" type="ORF">IMG5_119850</name>
</gene>
<dbReference type="eggNOG" id="ENOG502SJZD">
    <property type="taxonomic scope" value="Eukaryota"/>
</dbReference>
<dbReference type="InParanoid" id="G0QUW5"/>
<dbReference type="PANTHER" id="PTHR31600">
    <property type="entry name" value="TINY MACROCYSTS PROTEIN B-RELATED"/>
    <property type="match status" value="1"/>
</dbReference>
<evidence type="ECO:0000313" key="4">
    <source>
        <dbReference type="Proteomes" id="UP000008983"/>
    </source>
</evidence>
<dbReference type="GeneID" id="14907095"/>
<dbReference type="InterPro" id="IPR052994">
    <property type="entry name" value="Tiny_macrocysts_regulators"/>
</dbReference>
<feature type="transmembrane region" description="Helical" evidence="1">
    <location>
        <begin position="1089"/>
        <end position="1110"/>
    </location>
</feature>
<name>G0QUW5_ICHMU</name>
<keyword evidence="1" id="KW-1133">Transmembrane helix</keyword>
<feature type="transmembrane region" description="Helical" evidence="1">
    <location>
        <begin position="82"/>
        <end position="101"/>
    </location>
</feature>
<dbReference type="OrthoDB" id="297598at2759"/>
<dbReference type="Proteomes" id="UP000008983">
    <property type="component" value="Unassembled WGS sequence"/>
</dbReference>
<protein>
    <recommendedName>
        <fullName evidence="2">TmcB/TmcC TPR repeats domain-containing protein</fullName>
    </recommendedName>
</protein>
<feature type="transmembrane region" description="Helical" evidence="1">
    <location>
        <begin position="1284"/>
        <end position="1309"/>
    </location>
</feature>
<sequence length="1583" mass="184869">MNQIQYDDDDKSSLEKMQDSLKFVIFEILYHLINQGDSFSFIIYVIFIFIETFQIFFWYFTTDVIKQNNQNQNQYKIQIKDLWIIVNLANSLEKFFGYFLIVPQCTSFDQLVVAIYAIIGIFSLMLFLILYVSCKIKNGITGLSGAISIIKVFSQRQFLNIFYKNQIFCQIILPILYLPFFDLFLSIMRCKPNDQGQYMHKIFVEVQCYQGNNLLHSFFAGVAALLLFFVTYLATITNFESRYISNRIIIKQNKKQITIFLYFKRLSGRDDIKMMIFKTFLVLGFTYLDTSDLLILILISITANSMNIFLAFNKSSNILNYMYNKVTNSQAAVIFWTTLITIFGQIMVFTDFKGVAYIWFIGIPFLISIVFLRREYRYDLMMVDSNKFDSLNQAISQILYLTRCLNYYNSDRNIAAILDGFVDYHRTICNREDCPCQQKNMNQKKIKKFIKNAKAGQFDDEIKDKFVVLVYLIERIFVLALTKFPGCTQLRVNHALFLLDKMKSAQQALQELELAQEERPYLDEQFQIFRYKKLIEDNMMEARKNTVSNKNNNENVNEITSDSGNKELINNIEQSTALHMDFWSQLSEDTPDLCRVYEIGTKLNYYNQLVKDSWKKQNRINSDISPNLLRTYARYLLDVLNDKEQAFEVIQKYYNPQILKTSQGGNIDRSKTTNNINDFQNESTGLISISAEDVSFARISALNQTAAMYFGYSKSELINRKINHIMPQQWAEQHDSFIEDYLHHLESKVLNKERLLFGKQKNGYIFPSYMYIRYVPSYLHGTQFIATVRIEKYFKLVAYMTTNKSDLEITNITPNCISLFELSLGILNKKKPSIIDLIPEFNELLPLLKQKGGHNIQLTATLNQAQNFNIQVKEISFRGNKVILGYEIRFEKIIKDTPNMFETNEENQQNTNQLSSARAKKNNISSIQYKLIFRYDYENHQFNGENTANIQMCKVDNSLLYQNNTQIDSKNIDIAMNFSTHQIDQSNREKDFIEEQNAQKLQVDYGKGIRAVRLIRNQLVDVEDMKRDEQDGEEEEEEQGQQFEQCKQQVSQLEYNESESAETNVFKNKQKLVQILNENKSNSNGSLEIFKWSGVVILLILGIIAIINYISTQNQFNLMYSCYDLVAKSNIRQSLVQRILFKLYNYRLVNYGLYPVFGDTLSIDQSDLDNSIQELQQIQQELFQSSNSMQADQISLYSEQTVIIKSSQQGEVKELKVDINQATLQFISASLNLRSGQIDSYVNNNQMYFIEYNALNEYYLALKQSANYYVEDLVDYIQSKSETYITYLIISIIFCVLSFCFITPIFSFVSKNQETVLKLFLEIPVAQIKQFYSKCEQFQNGMQLGEDDNVSELDEIIQEEEDSVEGISRKRKKRKFKWESIDKRNFIIKFLLSLILLEGYFIATYFVSTSLQNSLASIVSEMNSTCQSESYYTFANNALRKTFLDQEFSITAQKPEFTINNIMMNLNEINTNMHTEHAKNIVYHTSTYNSYFESVNDLNACIIIQELLVKKQADCEAFANSIIKEGLGLAIIRHFENIRYVITLYNNFLKDPNAEFPAEENIVLAQKQMKCKMIMQEIYQRLQ</sequence>
<dbReference type="EMBL" id="GL983925">
    <property type="protein sequence ID" value="EGR30970.1"/>
    <property type="molecule type" value="Genomic_DNA"/>
</dbReference>
<feature type="transmembrane region" description="Helical" evidence="1">
    <location>
        <begin position="1386"/>
        <end position="1407"/>
    </location>
</feature>
<feature type="transmembrane region" description="Helical" evidence="1">
    <location>
        <begin position="113"/>
        <end position="132"/>
    </location>
</feature>
<evidence type="ECO:0000313" key="3">
    <source>
        <dbReference type="EMBL" id="EGR30970.1"/>
    </source>
</evidence>
<feature type="transmembrane region" description="Helical" evidence="1">
    <location>
        <begin position="41"/>
        <end position="61"/>
    </location>
</feature>
<feature type="domain" description="TmcB/TmcC TPR repeats" evidence="2">
    <location>
        <begin position="541"/>
        <end position="652"/>
    </location>
</feature>
<dbReference type="InterPro" id="IPR057352">
    <property type="entry name" value="TPR_TmcB/C"/>
</dbReference>
<organism evidence="3 4">
    <name type="scientific">Ichthyophthirius multifiliis</name>
    <name type="common">White spot disease agent</name>
    <name type="synonym">Ich</name>
    <dbReference type="NCBI Taxonomy" id="5932"/>
    <lineage>
        <taxon>Eukaryota</taxon>
        <taxon>Sar</taxon>
        <taxon>Alveolata</taxon>
        <taxon>Ciliophora</taxon>
        <taxon>Intramacronucleata</taxon>
        <taxon>Oligohymenophorea</taxon>
        <taxon>Hymenostomatida</taxon>
        <taxon>Ophryoglenina</taxon>
        <taxon>Ichthyophthirius</taxon>
    </lineage>
</organism>
<dbReference type="InterPro" id="IPR000014">
    <property type="entry name" value="PAS"/>
</dbReference>
<dbReference type="Gene3D" id="3.30.450.20">
    <property type="entry name" value="PAS domain"/>
    <property type="match status" value="1"/>
</dbReference>
<reference evidence="3 4" key="1">
    <citation type="submission" date="2011-07" db="EMBL/GenBank/DDBJ databases">
        <authorList>
            <person name="Coyne R."/>
            <person name="Brami D."/>
            <person name="Johnson J."/>
            <person name="Hostetler J."/>
            <person name="Hannick L."/>
            <person name="Clark T."/>
            <person name="Cassidy-Hanley D."/>
            <person name="Inman J."/>
        </authorList>
    </citation>
    <scope>NUCLEOTIDE SEQUENCE [LARGE SCALE GENOMIC DNA]</scope>
    <source>
        <strain evidence="3 4">G5</strain>
    </source>
</reference>
<dbReference type="Pfam" id="PF25474">
    <property type="entry name" value="TPR_TmcB"/>
    <property type="match status" value="1"/>
</dbReference>
<feature type="transmembrane region" description="Helical" evidence="1">
    <location>
        <begin position="333"/>
        <end position="350"/>
    </location>
</feature>
<feature type="transmembrane region" description="Helical" evidence="1">
    <location>
        <begin position="356"/>
        <end position="372"/>
    </location>
</feature>
<proteinExistence type="predicted"/>
<feature type="transmembrane region" description="Helical" evidence="1">
    <location>
        <begin position="218"/>
        <end position="239"/>
    </location>
</feature>
<evidence type="ECO:0000256" key="1">
    <source>
        <dbReference type="SAM" id="Phobius"/>
    </source>
</evidence>
<dbReference type="RefSeq" id="XP_004034453.1">
    <property type="nucleotide sequence ID" value="XM_004034407.1"/>
</dbReference>
<keyword evidence="1" id="KW-0472">Membrane</keyword>